<comment type="similarity">
    <text evidence="1">Belongs to the CSN7/EIF3M family. CSN7 subfamily.</text>
</comment>
<feature type="compositionally biased region" description="Gly residues" evidence="3">
    <location>
        <begin position="277"/>
        <end position="288"/>
    </location>
</feature>
<dbReference type="STRING" id="1392247.A0A3N4KXQ9"/>
<evidence type="ECO:0000256" key="2">
    <source>
        <dbReference type="ARBA" id="ARBA00022790"/>
    </source>
</evidence>
<reference evidence="5 6" key="1">
    <citation type="journal article" date="2018" name="Nat. Ecol. Evol.">
        <title>Pezizomycetes genomes reveal the molecular basis of ectomycorrhizal truffle lifestyle.</title>
        <authorList>
            <person name="Murat C."/>
            <person name="Payen T."/>
            <person name="Noel B."/>
            <person name="Kuo A."/>
            <person name="Morin E."/>
            <person name="Chen J."/>
            <person name="Kohler A."/>
            <person name="Krizsan K."/>
            <person name="Balestrini R."/>
            <person name="Da Silva C."/>
            <person name="Montanini B."/>
            <person name="Hainaut M."/>
            <person name="Levati E."/>
            <person name="Barry K.W."/>
            <person name="Belfiori B."/>
            <person name="Cichocki N."/>
            <person name="Clum A."/>
            <person name="Dockter R.B."/>
            <person name="Fauchery L."/>
            <person name="Guy J."/>
            <person name="Iotti M."/>
            <person name="Le Tacon F."/>
            <person name="Lindquist E.A."/>
            <person name="Lipzen A."/>
            <person name="Malagnac F."/>
            <person name="Mello A."/>
            <person name="Molinier V."/>
            <person name="Miyauchi S."/>
            <person name="Poulain J."/>
            <person name="Riccioni C."/>
            <person name="Rubini A."/>
            <person name="Sitrit Y."/>
            <person name="Splivallo R."/>
            <person name="Traeger S."/>
            <person name="Wang M."/>
            <person name="Zifcakova L."/>
            <person name="Wipf D."/>
            <person name="Zambonelli A."/>
            <person name="Paolocci F."/>
            <person name="Nowrousian M."/>
            <person name="Ottonello S."/>
            <person name="Baldrian P."/>
            <person name="Spatafora J.W."/>
            <person name="Henrissat B."/>
            <person name="Nagy L.G."/>
            <person name="Aury J.M."/>
            <person name="Wincker P."/>
            <person name="Grigoriev I.V."/>
            <person name="Bonfante P."/>
            <person name="Martin F.M."/>
        </authorList>
    </citation>
    <scope>NUCLEOTIDE SEQUENCE [LARGE SCALE GENOMIC DNA]</scope>
    <source>
        <strain evidence="5 6">CCBAS932</strain>
    </source>
</reference>
<dbReference type="InParanoid" id="A0A3N4KXQ9"/>
<dbReference type="InterPro" id="IPR045237">
    <property type="entry name" value="COPS7/eIF3m"/>
</dbReference>
<organism evidence="5 6">
    <name type="scientific">Morchella conica CCBAS932</name>
    <dbReference type="NCBI Taxonomy" id="1392247"/>
    <lineage>
        <taxon>Eukaryota</taxon>
        <taxon>Fungi</taxon>
        <taxon>Dikarya</taxon>
        <taxon>Ascomycota</taxon>
        <taxon>Pezizomycotina</taxon>
        <taxon>Pezizomycetes</taxon>
        <taxon>Pezizales</taxon>
        <taxon>Morchellaceae</taxon>
        <taxon>Morchella</taxon>
    </lineage>
</organism>
<protein>
    <recommendedName>
        <fullName evidence="4">PCI domain-containing protein</fullName>
    </recommendedName>
</protein>
<dbReference type="PANTHER" id="PTHR15350">
    <property type="entry name" value="COP9 SIGNALOSOME COMPLEX SUBUNIT 7/DENDRITIC CELL PROTEIN GA17"/>
    <property type="match status" value="1"/>
</dbReference>
<feature type="region of interest" description="Disordered" evidence="3">
    <location>
        <begin position="214"/>
        <end position="288"/>
    </location>
</feature>
<dbReference type="Proteomes" id="UP000277580">
    <property type="component" value="Unassembled WGS sequence"/>
</dbReference>
<keyword evidence="2" id="KW-0736">Signalosome</keyword>
<evidence type="ECO:0000259" key="4">
    <source>
        <dbReference type="PROSITE" id="PS50250"/>
    </source>
</evidence>
<dbReference type="EMBL" id="ML119119">
    <property type="protein sequence ID" value="RPB14199.1"/>
    <property type="molecule type" value="Genomic_DNA"/>
</dbReference>
<dbReference type="Pfam" id="PF01399">
    <property type="entry name" value="PCI"/>
    <property type="match status" value="1"/>
</dbReference>
<dbReference type="PROSITE" id="PS50250">
    <property type="entry name" value="PCI"/>
    <property type="match status" value="1"/>
</dbReference>
<evidence type="ECO:0000256" key="3">
    <source>
        <dbReference type="SAM" id="MobiDB-lite"/>
    </source>
</evidence>
<gene>
    <name evidence="5" type="ORF">P167DRAFT_520631</name>
</gene>
<dbReference type="OrthoDB" id="10265275at2759"/>
<evidence type="ECO:0000313" key="6">
    <source>
        <dbReference type="Proteomes" id="UP000277580"/>
    </source>
</evidence>
<dbReference type="InterPro" id="IPR000717">
    <property type="entry name" value="PCI_dom"/>
</dbReference>
<dbReference type="SMART" id="SM00088">
    <property type="entry name" value="PINT"/>
    <property type="match status" value="1"/>
</dbReference>
<dbReference type="Pfam" id="PF22061">
    <property type="entry name" value="CSN7_HB_subdom"/>
    <property type="match status" value="1"/>
</dbReference>
<accession>A0A3N4KXQ9</accession>
<dbReference type="AlphaFoldDB" id="A0A3N4KXQ9"/>
<dbReference type="GO" id="GO:0008180">
    <property type="term" value="C:COP9 signalosome"/>
    <property type="evidence" value="ECO:0007669"/>
    <property type="project" value="UniProtKB-KW"/>
</dbReference>
<keyword evidence="6" id="KW-1185">Reference proteome</keyword>
<proteinExistence type="inferred from homology"/>
<feature type="domain" description="PCI" evidence="4">
    <location>
        <begin position="1"/>
        <end position="159"/>
    </location>
</feature>
<feature type="compositionally biased region" description="Acidic residues" evidence="3">
    <location>
        <begin position="242"/>
        <end position="255"/>
    </location>
</feature>
<evidence type="ECO:0000313" key="5">
    <source>
        <dbReference type="EMBL" id="RPB14199.1"/>
    </source>
</evidence>
<dbReference type="PANTHER" id="PTHR15350:SF5">
    <property type="entry name" value="COP9 SIGNALOSOME COMPLEX SUBUNIT 7"/>
    <property type="match status" value="1"/>
</dbReference>
<name>A0A3N4KXQ9_9PEZI</name>
<evidence type="ECO:0000256" key="1">
    <source>
        <dbReference type="ARBA" id="ARBA00008482"/>
    </source>
</evidence>
<sequence>MAEQSYILALQPYLALAKSATGRAAADLVMQATQAPGVFVFSELLEMPNIQALAGNADGAKYLALLKIFAYGSYGDYKANATTLPPLSPAQLHKLRQLTLITLASQGPSHLTYASLLHTLDLPSTRSLEDLVISSIYASLLSAKLDTKSALVEVSSTAGRDVAPDEVPAMMRTLHSWGGVCEEVLADLEAQMAAIREDAVRSRREREEYERVLAAKREQGRGGGGGEGEKGGKGKRGMAEGGEWEEDEMDLDEAGFGEAAGGGGGANTSKRRTKGRLGLGFGGSGRRR</sequence>